<dbReference type="Pfam" id="PF00072">
    <property type="entry name" value="Response_reg"/>
    <property type="match status" value="1"/>
</dbReference>
<dbReference type="InterPro" id="IPR001789">
    <property type="entry name" value="Sig_transdc_resp-reg_receiver"/>
</dbReference>
<protein>
    <submittedName>
        <fullName evidence="4">Response regulator</fullName>
    </submittedName>
</protein>
<evidence type="ECO:0000259" key="3">
    <source>
        <dbReference type="PROSITE" id="PS50110"/>
    </source>
</evidence>
<dbReference type="GO" id="GO:0000160">
    <property type="term" value="P:phosphorelay signal transduction system"/>
    <property type="evidence" value="ECO:0007669"/>
    <property type="project" value="InterPro"/>
</dbReference>
<evidence type="ECO:0000256" key="1">
    <source>
        <dbReference type="ARBA" id="ARBA00022553"/>
    </source>
</evidence>
<organism evidence="4 5">
    <name type="scientific">Flavobacterium hiemivividum</name>
    <dbReference type="NCBI Taxonomy" id="2541734"/>
    <lineage>
        <taxon>Bacteria</taxon>
        <taxon>Pseudomonadati</taxon>
        <taxon>Bacteroidota</taxon>
        <taxon>Flavobacteriia</taxon>
        <taxon>Flavobacteriales</taxon>
        <taxon>Flavobacteriaceae</taxon>
        <taxon>Flavobacterium</taxon>
    </lineage>
</organism>
<keyword evidence="1 2" id="KW-0597">Phosphoprotein</keyword>
<proteinExistence type="predicted"/>
<name>A0A4R5CUK8_9FLAO</name>
<dbReference type="SMART" id="SM00448">
    <property type="entry name" value="REC"/>
    <property type="match status" value="1"/>
</dbReference>
<dbReference type="PANTHER" id="PTHR44591">
    <property type="entry name" value="STRESS RESPONSE REGULATOR PROTEIN 1"/>
    <property type="match status" value="1"/>
</dbReference>
<dbReference type="EMBL" id="SMFO01000010">
    <property type="protein sequence ID" value="TDE02641.1"/>
    <property type="molecule type" value="Genomic_DNA"/>
</dbReference>
<reference evidence="4 5" key="1">
    <citation type="submission" date="2019-03" db="EMBL/GenBank/DDBJ databases">
        <title>Flavobacterium TSA-D2 sp. nov., isolated from arctic soil.</title>
        <authorList>
            <person name="Chaudhary D.K."/>
        </authorList>
    </citation>
    <scope>NUCLEOTIDE SEQUENCE [LARGE SCALE GENOMIC DNA]</scope>
    <source>
        <strain evidence="4 5">TSA-D2</strain>
    </source>
</reference>
<comment type="caution">
    <text evidence="4">The sequence shown here is derived from an EMBL/GenBank/DDBJ whole genome shotgun (WGS) entry which is preliminary data.</text>
</comment>
<accession>A0A4R5CUK8</accession>
<dbReference type="InterPro" id="IPR011006">
    <property type="entry name" value="CheY-like_superfamily"/>
</dbReference>
<dbReference type="AlphaFoldDB" id="A0A4R5CUK8"/>
<evidence type="ECO:0000313" key="5">
    <source>
        <dbReference type="Proteomes" id="UP000294597"/>
    </source>
</evidence>
<evidence type="ECO:0000313" key="4">
    <source>
        <dbReference type="EMBL" id="TDE02641.1"/>
    </source>
</evidence>
<feature type="modified residue" description="4-aspartylphosphate" evidence="2">
    <location>
        <position position="57"/>
    </location>
</feature>
<feature type="domain" description="Response regulatory" evidence="3">
    <location>
        <begin position="8"/>
        <end position="127"/>
    </location>
</feature>
<sequence>MENEAKIKVFLVDDDAVFLKSLEIEFIHHTDYIVETFATGELCIANLDKKPDVIILDYQLDGIDKNAMNGIQTLDQIKQFNADIPVIMLSSQDKIEVAVSCMHHKAFDYVVKSETSFLRLQKAITAFFNFEKIEKELNWYMSRMS</sequence>
<dbReference type="Proteomes" id="UP000294597">
    <property type="component" value="Unassembled WGS sequence"/>
</dbReference>
<dbReference type="Gene3D" id="3.40.50.2300">
    <property type="match status" value="1"/>
</dbReference>
<dbReference type="SUPFAM" id="SSF52172">
    <property type="entry name" value="CheY-like"/>
    <property type="match status" value="1"/>
</dbReference>
<gene>
    <name evidence="4" type="ORF">E0F98_12590</name>
</gene>
<dbReference type="PROSITE" id="PS50110">
    <property type="entry name" value="RESPONSE_REGULATORY"/>
    <property type="match status" value="1"/>
</dbReference>
<dbReference type="PANTHER" id="PTHR44591:SF3">
    <property type="entry name" value="RESPONSE REGULATORY DOMAIN-CONTAINING PROTEIN"/>
    <property type="match status" value="1"/>
</dbReference>
<dbReference type="InterPro" id="IPR050595">
    <property type="entry name" value="Bact_response_regulator"/>
</dbReference>
<dbReference type="CDD" id="cd00156">
    <property type="entry name" value="REC"/>
    <property type="match status" value="1"/>
</dbReference>
<keyword evidence="5" id="KW-1185">Reference proteome</keyword>
<dbReference type="RefSeq" id="WP_132112003.1">
    <property type="nucleotide sequence ID" value="NZ_SMFO01000010.1"/>
</dbReference>
<evidence type="ECO:0000256" key="2">
    <source>
        <dbReference type="PROSITE-ProRule" id="PRU00169"/>
    </source>
</evidence>